<name>I4B9P3_TURPD</name>
<keyword evidence="2" id="KW-1185">Reference proteome</keyword>
<dbReference type="EMBL" id="CP002959">
    <property type="protein sequence ID" value="AFM14000.1"/>
    <property type="molecule type" value="Genomic_DNA"/>
</dbReference>
<dbReference type="Proteomes" id="UP000006048">
    <property type="component" value="Chromosome"/>
</dbReference>
<evidence type="ECO:0008006" key="3">
    <source>
        <dbReference type="Google" id="ProtNLM"/>
    </source>
</evidence>
<reference evidence="1 2" key="1">
    <citation type="submission" date="2012-06" db="EMBL/GenBank/DDBJ databases">
        <title>The complete chromosome of genome of Turneriella parva DSM 21527.</title>
        <authorList>
            <consortium name="US DOE Joint Genome Institute (JGI-PGF)"/>
            <person name="Lucas S."/>
            <person name="Han J."/>
            <person name="Lapidus A."/>
            <person name="Bruce D."/>
            <person name="Goodwin L."/>
            <person name="Pitluck S."/>
            <person name="Peters L."/>
            <person name="Kyrpides N."/>
            <person name="Mavromatis K."/>
            <person name="Ivanova N."/>
            <person name="Mikhailova N."/>
            <person name="Chertkov O."/>
            <person name="Detter J.C."/>
            <person name="Tapia R."/>
            <person name="Han C."/>
            <person name="Land M."/>
            <person name="Hauser L."/>
            <person name="Markowitz V."/>
            <person name="Cheng J.-F."/>
            <person name="Hugenholtz P."/>
            <person name="Woyke T."/>
            <person name="Wu D."/>
            <person name="Gronow S."/>
            <person name="Wellnitz S."/>
            <person name="Brambilla E."/>
            <person name="Klenk H.-P."/>
            <person name="Eisen J.A."/>
        </authorList>
    </citation>
    <scope>NUCLEOTIDE SEQUENCE [LARGE SCALE GENOMIC DNA]</scope>
    <source>
        <strain evidence="2">ATCC BAA-1111 / DSM 21527 / NCTC 11395 / H</strain>
    </source>
</reference>
<evidence type="ECO:0000313" key="1">
    <source>
        <dbReference type="EMBL" id="AFM14000.1"/>
    </source>
</evidence>
<dbReference type="InterPro" id="IPR016187">
    <property type="entry name" value="CTDL_fold"/>
</dbReference>
<accession>I4B9P3</accession>
<protein>
    <recommendedName>
        <fullName evidence="3">DUF1566 domain-containing protein</fullName>
    </recommendedName>
</protein>
<evidence type="ECO:0000313" key="2">
    <source>
        <dbReference type="Proteomes" id="UP000006048"/>
    </source>
</evidence>
<dbReference type="RefSeq" id="WP_014804496.1">
    <property type="nucleotide sequence ID" value="NC_018020.1"/>
</dbReference>
<dbReference type="KEGG" id="tpx:Turpa_3362"/>
<dbReference type="HOGENOM" id="CLU_2048705_0_0_12"/>
<proteinExistence type="predicted"/>
<dbReference type="OrthoDB" id="348145at2"/>
<gene>
    <name evidence="1" type="ordered locus">Turpa_3362</name>
</gene>
<sequence>MERTFSKVRFVLGITLCLAPFWQTLYAGGGGITWSPYQGEMKWKEATEKCKSLGMRLPSIEELIAAYNSAVTKAWPEQGAYWSSSKYAGDYYSYWGLHSKNGIYMDNNKHYGVLYVRCVR</sequence>
<dbReference type="AlphaFoldDB" id="I4B9P3"/>
<dbReference type="SUPFAM" id="SSF56436">
    <property type="entry name" value="C-type lectin-like"/>
    <property type="match status" value="1"/>
</dbReference>
<organism evidence="1 2">
    <name type="scientific">Turneriella parva (strain ATCC BAA-1111 / DSM 21527 / NCTC 11395 / H)</name>
    <name type="common">Leptospira parva</name>
    <dbReference type="NCBI Taxonomy" id="869212"/>
    <lineage>
        <taxon>Bacteria</taxon>
        <taxon>Pseudomonadati</taxon>
        <taxon>Spirochaetota</taxon>
        <taxon>Spirochaetia</taxon>
        <taxon>Leptospirales</taxon>
        <taxon>Leptospiraceae</taxon>
        <taxon>Turneriella</taxon>
    </lineage>
</organism>